<dbReference type="Proteomes" id="UP000689195">
    <property type="component" value="Unassembled WGS sequence"/>
</dbReference>
<evidence type="ECO:0000313" key="3">
    <source>
        <dbReference type="Proteomes" id="UP000689195"/>
    </source>
</evidence>
<sequence>MFQIKSDNRLNRYESIEIERPKTSLDQNSLERENRELQIQLQKFKELYQQQKHYFQCQQEQFLDLKEKYEESVSKISELEDQLYQQSENQEQTQLCVSLLQDLQGLEYLVNKMKLLIPNKQALNLIGQIQKTYEQLRNKESVPCEQQIYHKLLTALDKKLSDIINNDKENSNMNMNIQESQPKLKTYLSQKMM</sequence>
<name>A0A8S1XSZ7_9CILI</name>
<accession>A0A8S1XSZ7</accession>
<protein>
    <submittedName>
        <fullName evidence="2">Uncharacterized protein</fullName>
    </submittedName>
</protein>
<comment type="caution">
    <text evidence="2">The sequence shown here is derived from an EMBL/GenBank/DDBJ whole genome shotgun (WGS) entry which is preliminary data.</text>
</comment>
<keyword evidence="3" id="KW-1185">Reference proteome</keyword>
<evidence type="ECO:0000313" key="2">
    <source>
        <dbReference type="EMBL" id="CAD8204237.1"/>
    </source>
</evidence>
<organism evidence="2 3">
    <name type="scientific">Paramecium pentaurelia</name>
    <dbReference type="NCBI Taxonomy" id="43138"/>
    <lineage>
        <taxon>Eukaryota</taxon>
        <taxon>Sar</taxon>
        <taxon>Alveolata</taxon>
        <taxon>Ciliophora</taxon>
        <taxon>Intramacronucleata</taxon>
        <taxon>Oligohymenophorea</taxon>
        <taxon>Peniculida</taxon>
        <taxon>Parameciidae</taxon>
        <taxon>Paramecium</taxon>
    </lineage>
</organism>
<dbReference type="EMBL" id="CAJJDO010000136">
    <property type="protein sequence ID" value="CAD8204237.1"/>
    <property type="molecule type" value="Genomic_DNA"/>
</dbReference>
<dbReference type="AlphaFoldDB" id="A0A8S1XSZ7"/>
<gene>
    <name evidence="2" type="ORF">PPENT_87.1.T1360106</name>
</gene>
<feature type="coiled-coil region" evidence="1">
    <location>
        <begin position="27"/>
        <end position="82"/>
    </location>
</feature>
<evidence type="ECO:0000256" key="1">
    <source>
        <dbReference type="SAM" id="Coils"/>
    </source>
</evidence>
<reference evidence="2" key="1">
    <citation type="submission" date="2021-01" db="EMBL/GenBank/DDBJ databases">
        <authorList>
            <consortium name="Genoscope - CEA"/>
            <person name="William W."/>
        </authorList>
    </citation>
    <scope>NUCLEOTIDE SEQUENCE</scope>
</reference>
<keyword evidence="1" id="KW-0175">Coiled coil</keyword>
<proteinExistence type="predicted"/>
<dbReference type="OrthoDB" id="308429at2759"/>